<evidence type="ECO:0000313" key="7">
    <source>
        <dbReference type="Proteomes" id="UP000282985"/>
    </source>
</evidence>
<evidence type="ECO:0000256" key="4">
    <source>
        <dbReference type="PIRSR" id="PIRSR000390-2"/>
    </source>
</evidence>
<evidence type="ECO:0000256" key="3">
    <source>
        <dbReference type="PIRSR" id="PIRSR000390-1"/>
    </source>
</evidence>
<evidence type="ECO:0000256" key="1">
    <source>
        <dbReference type="ARBA" id="ARBA00022898"/>
    </source>
</evidence>
<sequence length="391" mass="44003">MLDLKTQYMRIKLEIDSAIENVIQSFEFVNGSHVDKFSKGLADFLKVKHVIPCGNGTDALQIAIMALQLFPGDEVIVPAYTYVATVEVISLLGLKPVFVDVDEHTFTLDIEDLKKKITPKTKLVIPVHLFGQCADMEKIRSIAQEFGFKIIEDTAQAIGAEYYFSNDSHSKAGTIGDFGTTSFFPSKNLACFGDGGALFTNDDTLAERAKMIANHGQKQKYHHEIVGCNSRLDSIQAAILSVKLKYLNDYTKARQWGAGFYDELLNNLSGVRLPIRASYSSHVFNQYTITIDDMVGVNKESFRDHLRRELRKLGVPSMVYYPRPLHLQEAYFSSDFPKNSLPVSEYLSKSVLSIPIHTEMSRESMITITKAFYVAFETSLSAFQKKLHYSQ</sequence>
<keyword evidence="7" id="KW-1185">Reference proteome</keyword>
<evidence type="ECO:0000256" key="5">
    <source>
        <dbReference type="RuleBase" id="RU004508"/>
    </source>
</evidence>
<name>A0A434B076_9BACT</name>
<dbReference type="GO" id="GO:0000271">
    <property type="term" value="P:polysaccharide biosynthetic process"/>
    <property type="evidence" value="ECO:0007669"/>
    <property type="project" value="TreeGrafter"/>
</dbReference>
<keyword evidence="6" id="KW-0808">Transferase</keyword>
<dbReference type="Gene3D" id="3.40.640.10">
    <property type="entry name" value="Type I PLP-dependent aspartate aminotransferase-like (Major domain)"/>
    <property type="match status" value="1"/>
</dbReference>
<proteinExistence type="inferred from homology"/>
<dbReference type="AlphaFoldDB" id="A0A434B076"/>
<dbReference type="PANTHER" id="PTHR30244:SF36">
    <property type="entry name" value="3-OXO-GLUCOSE-6-PHOSPHATE:GLUTAMATE AMINOTRANSFERASE"/>
    <property type="match status" value="1"/>
</dbReference>
<dbReference type="InterPro" id="IPR000653">
    <property type="entry name" value="DegT/StrS_aminotransferase"/>
</dbReference>
<evidence type="ECO:0000313" key="6">
    <source>
        <dbReference type="EMBL" id="RUT80184.1"/>
    </source>
</evidence>
<dbReference type="CDD" id="cd00616">
    <property type="entry name" value="AHBA_syn"/>
    <property type="match status" value="1"/>
</dbReference>
<dbReference type="Gene3D" id="3.90.1150.10">
    <property type="entry name" value="Aspartate Aminotransferase, domain 1"/>
    <property type="match status" value="1"/>
</dbReference>
<comment type="caution">
    <text evidence="6">The sequence shown here is derived from an EMBL/GenBank/DDBJ whole genome shotgun (WGS) entry which is preliminary data.</text>
</comment>
<feature type="modified residue" description="N6-(pyridoxal phosphate)lysine" evidence="4">
    <location>
        <position position="187"/>
    </location>
</feature>
<organism evidence="6 7">
    <name type="scientific">Ancylomarina longa</name>
    <dbReference type="NCBI Taxonomy" id="2487017"/>
    <lineage>
        <taxon>Bacteria</taxon>
        <taxon>Pseudomonadati</taxon>
        <taxon>Bacteroidota</taxon>
        <taxon>Bacteroidia</taxon>
        <taxon>Marinilabiliales</taxon>
        <taxon>Marinifilaceae</taxon>
        <taxon>Ancylomarina</taxon>
    </lineage>
</organism>
<dbReference type="OrthoDB" id="9810913at2"/>
<dbReference type="EMBL" id="RJJX01000001">
    <property type="protein sequence ID" value="RUT80184.1"/>
    <property type="molecule type" value="Genomic_DNA"/>
</dbReference>
<protein>
    <submittedName>
        <fullName evidence="6">DegT/DnrJ/EryC1/StrS family aminotransferase</fullName>
    </submittedName>
</protein>
<keyword evidence="1 4" id="KW-0663">Pyridoxal phosphate</keyword>
<dbReference type="InterPro" id="IPR015422">
    <property type="entry name" value="PyrdxlP-dep_Trfase_small"/>
</dbReference>
<dbReference type="PIRSF" id="PIRSF000390">
    <property type="entry name" value="PLP_StrS"/>
    <property type="match status" value="1"/>
</dbReference>
<dbReference type="GO" id="GO:0030170">
    <property type="term" value="F:pyridoxal phosphate binding"/>
    <property type="evidence" value="ECO:0007669"/>
    <property type="project" value="TreeGrafter"/>
</dbReference>
<dbReference type="PANTHER" id="PTHR30244">
    <property type="entry name" value="TRANSAMINASE"/>
    <property type="match status" value="1"/>
</dbReference>
<comment type="similarity">
    <text evidence="2 5">Belongs to the DegT/DnrJ/EryC1 family.</text>
</comment>
<dbReference type="GO" id="GO:0008483">
    <property type="term" value="F:transaminase activity"/>
    <property type="evidence" value="ECO:0007669"/>
    <property type="project" value="UniProtKB-KW"/>
</dbReference>
<gene>
    <name evidence="6" type="ORF">DLK05_00590</name>
</gene>
<keyword evidence="6" id="KW-0032">Aminotransferase</keyword>
<feature type="active site" description="Proton acceptor" evidence="3">
    <location>
        <position position="187"/>
    </location>
</feature>
<accession>A0A434B076</accession>
<reference evidence="6 7" key="1">
    <citation type="submission" date="2018-11" db="EMBL/GenBank/DDBJ databases">
        <title>Parancylomarina longa gen. nov., sp. nov., isolated from sediments of southern Okinawa.</title>
        <authorList>
            <person name="Fu T."/>
        </authorList>
    </citation>
    <scope>NUCLEOTIDE SEQUENCE [LARGE SCALE GENOMIC DNA]</scope>
    <source>
        <strain evidence="6 7">T3-2 S1-C</strain>
    </source>
</reference>
<evidence type="ECO:0000256" key="2">
    <source>
        <dbReference type="ARBA" id="ARBA00037999"/>
    </source>
</evidence>
<dbReference type="Proteomes" id="UP000282985">
    <property type="component" value="Unassembled WGS sequence"/>
</dbReference>
<dbReference type="InterPro" id="IPR015421">
    <property type="entry name" value="PyrdxlP-dep_Trfase_major"/>
</dbReference>
<dbReference type="InterPro" id="IPR015424">
    <property type="entry name" value="PyrdxlP-dep_Trfase"/>
</dbReference>
<dbReference type="SUPFAM" id="SSF53383">
    <property type="entry name" value="PLP-dependent transferases"/>
    <property type="match status" value="1"/>
</dbReference>
<dbReference type="Pfam" id="PF01041">
    <property type="entry name" value="DegT_DnrJ_EryC1"/>
    <property type="match status" value="1"/>
</dbReference>